<sequence length="335" mass="36293">MIDELDLALVDALRLDPRAPWSRLAGPLGVDPATLSRRWARLAATGDAWVTCYPSADRIGRGLTALVEVECPADRVTEVAAALARHPQTASIELVTGGADLLLTVGALDPASLTRYILERVGAVPGVLRTRTSLVERTVREGSRWSDGALDAEQRRAIGGPATGRPGRPSGRQIEQDLALLHALGGDGRMPYAELADRTGLPATTVRRRLAELRDSGRLVLRCDASPRVTGNPVAAMLWLDAPAGHLEQAAQWLSALPQARMCAVTVGPANLALYLIVHRMVELRQLEEELAHRFPDIRVRDRQVTLRTVKLVGRLLDAEGRAVDYVPIDPWAGD</sequence>
<dbReference type="Gene3D" id="3.30.70.920">
    <property type="match status" value="2"/>
</dbReference>
<dbReference type="Pfam" id="PF13404">
    <property type="entry name" value="HTH_AsnC-type"/>
    <property type="match status" value="2"/>
</dbReference>
<dbReference type="RefSeq" id="WP_346140516.1">
    <property type="nucleotide sequence ID" value="NZ_BAAAUA010000001.1"/>
</dbReference>
<dbReference type="SUPFAM" id="SSF54909">
    <property type="entry name" value="Dimeric alpha+beta barrel"/>
    <property type="match status" value="2"/>
</dbReference>
<accession>A0ABW0VC38</accession>
<keyword evidence="2" id="KW-0238">DNA-binding</keyword>
<evidence type="ECO:0000256" key="3">
    <source>
        <dbReference type="ARBA" id="ARBA00023163"/>
    </source>
</evidence>
<dbReference type="PANTHER" id="PTHR30154:SF34">
    <property type="entry name" value="TRANSCRIPTIONAL REGULATOR AZLB"/>
    <property type="match status" value="1"/>
</dbReference>
<dbReference type="InterPro" id="IPR000485">
    <property type="entry name" value="AsnC-type_HTH_dom"/>
</dbReference>
<evidence type="ECO:0000256" key="2">
    <source>
        <dbReference type="ARBA" id="ARBA00023125"/>
    </source>
</evidence>
<evidence type="ECO:0000256" key="1">
    <source>
        <dbReference type="ARBA" id="ARBA00023015"/>
    </source>
</evidence>
<dbReference type="EMBL" id="JBHSOC010000025">
    <property type="protein sequence ID" value="MFC5642968.1"/>
    <property type="molecule type" value="Genomic_DNA"/>
</dbReference>
<dbReference type="InterPro" id="IPR019887">
    <property type="entry name" value="Tscrpt_reg_AsnC/Lrp_C"/>
</dbReference>
<name>A0ABW0VC38_9ACTN</name>
<gene>
    <name evidence="5" type="ORF">ACFPZF_16580</name>
</gene>
<dbReference type="InterPro" id="IPR011008">
    <property type="entry name" value="Dimeric_a/b-barrel"/>
</dbReference>
<reference evidence="6" key="1">
    <citation type="journal article" date="2019" name="Int. J. Syst. Evol. Microbiol.">
        <title>The Global Catalogue of Microorganisms (GCM) 10K type strain sequencing project: providing services to taxonomists for standard genome sequencing and annotation.</title>
        <authorList>
            <consortium name="The Broad Institute Genomics Platform"/>
            <consortium name="The Broad Institute Genome Sequencing Center for Infectious Disease"/>
            <person name="Wu L."/>
            <person name="Ma J."/>
        </authorList>
    </citation>
    <scope>NUCLEOTIDE SEQUENCE [LARGE SCALE GENOMIC DNA]</scope>
    <source>
        <strain evidence="6">CGMCC 4.1622</strain>
    </source>
</reference>
<keyword evidence="3" id="KW-0804">Transcription</keyword>
<dbReference type="PANTHER" id="PTHR30154">
    <property type="entry name" value="LEUCINE-RESPONSIVE REGULATORY PROTEIN"/>
    <property type="match status" value="1"/>
</dbReference>
<dbReference type="InterPro" id="IPR011991">
    <property type="entry name" value="ArsR-like_HTH"/>
</dbReference>
<feature type="domain" description="HTH asnC-type" evidence="4">
    <location>
        <begin position="177"/>
        <end position="217"/>
    </location>
</feature>
<dbReference type="InterPro" id="IPR036388">
    <property type="entry name" value="WH-like_DNA-bd_sf"/>
</dbReference>
<comment type="caution">
    <text evidence="5">The sequence shown here is derived from an EMBL/GenBank/DDBJ whole genome shotgun (WGS) entry which is preliminary data.</text>
</comment>
<evidence type="ECO:0000313" key="5">
    <source>
        <dbReference type="EMBL" id="MFC5642968.1"/>
    </source>
</evidence>
<keyword evidence="1" id="KW-0805">Transcription regulation</keyword>
<dbReference type="PROSITE" id="PS50956">
    <property type="entry name" value="HTH_ASNC_2"/>
    <property type="match status" value="1"/>
</dbReference>
<organism evidence="5 6">
    <name type="scientific">Kitasatospora cinereorecta</name>
    <dbReference type="NCBI Taxonomy" id="285560"/>
    <lineage>
        <taxon>Bacteria</taxon>
        <taxon>Bacillati</taxon>
        <taxon>Actinomycetota</taxon>
        <taxon>Actinomycetes</taxon>
        <taxon>Kitasatosporales</taxon>
        <taxon>Streptomycetaceae</taxon>
        <taxon>Kitasatospora</taxon>
    </lineage>
</organism>
<dbReference type="InterPro" id="IPR036390">
    <property type="entry name" value="WH_DNA-bd_sf"/>
</dbReference>
<dbReference type="Pfam" id="PF01037">
    <property type="entry name" value="AsnC_trans_reg"/>
    <property type="match status" value="1"/>
</dbReference>
<proteinExistence type="predicted"/>
<dbReference type="Proteomes" id="UP001596066">
    <property type="component" value="Unassembled WGS sequence"/>
</dbReference>
<keyword evidence="6" id="KW-1185">Reference proteome</keyword>
<protein>
    <submittedName>
        <fullName evidence="5">Lrp/AsnC family transcriptional regulator</fullName>
    </submittedName>
</protein>
<dbReference type="SUPFAM" id="SSF46785">
    <property type="entry name" value="Winged helix' DNA-binding domain"/>
    <property type="match status" value="1"/>
</dbReference>
<dbReference type="CDD" id="cd00090">
    <property type="entry name" value="HTH_ARSR"/>
    <property type="match status" value="1"/>
</dbReference>
<dbReference type="Gene3D" id="1.10.10.10">
    <property type="entry name" value="Winged helix-like DNA-binding domain superfamily/Winged helix DNA-binding domain"/>
    <property type="match status" value="2"/>
</dbReference>
<dbReference type="SMART" id="SM00344">
    <property type="entry name" value="HTH_ASNC"/>
    <property type="match status" value="2"/>
</dbReference>
<evidence type="ECO:0000259" key="4">
    <source>
        <dbReference type="PROSITE" id="PS50956"/>
    </source>
</evidence>
<dbReference type="InterPro" id="IPR019888">
    <property type="entry name" value="Tscrpt_reg_AsnC-like"/>
</dbReference>
<dbReference type="PRINTS" id="PR00033">
    <property type="entry name" value="HTHASNC"/>
</dbReference>
<evidence type="ECO:0000313" key="6">
    <source>
        <dbReference type="Proteomes" id="UP001596066"/>
    </source>
</evidence>